<dbReference type="AlphaFoldDB" id="A0A2L0HHI0"/>
<evidence type="ECO:0000313" key="4">
    <source>
        <dbReference type="Proteomes" id="UP000239340"/>
    </source>
</evidence>
<dbReference type="Pfam" id="PF02894">
    <property type="entry name" value="GFO_IDH_MocA_C"/>
    <property type="match status" value="1"/>
</dbReference>
<dbReference type="InterPro" id="IPR036291">
    <property type="entry name" value="NAD(P)-bd_dom_sf"/>
</dbReference>
<dbReference type="GO" id="GO:0000166">
    <property type="term" value="F:nucleotide binding"/>
    <property type="evidence" value="ECO:0007669"/>
    <property type="project" value="InterPro"/>
</dbReference>
<dbReference type="SUPFAM" id="SSF51735">
    <property type="entry name" value="NAD(P)-binding Rossmann-fold domains"/>
    <property type="match status" value="1"/>
</dbReference>
<proteinExistence type="predicted"/>
<evidence type="ECO:0000313" key="3">
    <source>
        <dbReference type="EMBL" id="AUX80499.1"/>
    </source>
</evidence>
<evidence type="ECO:0000259" key="1">
    <source>
        <dbReference type="Pfam" id="PF01408"/>
    </source>
</evidence>
<dbReference type="SUPFAM" id="SSF55347">
    <property type="entry name" value="Glyceraldehyde-3-phosphate dehydrogenase-like, C-terminal domain"/>
    <property type="match status" value="1"/>
</dbReference>
<dbReference type="InterPro" id="IPR000683">
    <property type="entry name" value="Gfo/Idh/MocA-like_OxRdtase_N"/>
</dbReference>
<name>A0A2L0HHI0_RHIFR</name>
<accession>A0A2L0HHI0</accession>
<organism evidence="3 4">
    <name type="scientific">Rhizobium fredii</name>
    <name type="common">Sinorhizobium fredii</name>
    <dbReference type="NCBI Taxonomy" id="380"/>
    <lineage>
        <taxon>Bacteria</taxon>
        <taxon>Pseudomonadati</taxon>
        <taxon>Pseudomonadota</taxon>
        <taxon>Alphaproteobacteria</taxon>
        <taxon>Hyphomicrobiales</taxon>
        <taxon>Rhizobiaceae</taxon>
        <taxon>Sinorhizobium/Ensifer group</taxon>
        <taxon>Sinorhizobium</taxon>
    </lineage>
</organism>
<dbReference type="Proteomes" id="UP000239340">
    <property type="component" value="Plasmid pSfreNXT3c"/>
</dbReference>
<keyword evidence="3" id="KW-0614">Plasmid</keyword>
<dbReference type="InterPro" id="IPR051317">
    <property type="entry name" value="Gfo/Idh/MocA_oxidoreduct"/>
</dbReference>
<dbReference type="EMBL" id="CP024310">
    <property type="protein sequence ID" value="AUX80499.1"/>
    <property type="molecule type" value="Genomic_DNA"/>
</dbReference>
<feature type="domain" description="Gfo/Idh/MocA-like oxidoreductase N-terminal" evidence="1">
    <location>
        <begin position="33"/>
        <end position="163"/>
    </location>
</feature>
<reference evidence="3 4" key="1">
    <citation type="submission" date="2017-10" db="EMBL/GenBank/DDBJ databases">
        <title>Analysis of the genome sequences of Rhizobium populations associated to common bean (phaseolus vulgaris).</title>
        <authorList>
            <person name="Bustos P."/>
            <person name="Santamaria R.I."/>
            <person name="Miranda-Sanchez F."/>
            <person name="Perez-Carrascal O."/>
            <person name="Juarez S."/>
            <person name="Lozano L."/>
            <person name="Martinez-Flores I."/>
            <person name="Vinuesa P."/>
            <person name="Martinez-Romero E."/>
            <person name="Cevallos M.A."/>
            <person name="Romero D."/>
            <person name="Davila G."/>
            <person name="Gonzalez V."/>
        </authorList>
    </citation>
    <scope>NUCLEOTIDE SEQUENCE [LARGE SCALE GENOMIC DNA]</scope>
    <source>
        <strain evidence="3 4">NXT3</strain>
        <plasmid evidence="4">Plasmid psfrenxt3c</plasmid>
    </source>
</reference>
<evidence type="ECO:0000259" key="2">
    <source>
        <dbReference type="Pfam" id="PF02894"/>
    </source>
</evidence>
<geneLocation type="plasmid" evidence="4">
    <name>psfrenxt3c</name>
</geneLocation>
<dbReference type="PANTHER" id="PTHR43708">
    <property type="entry name" value="CONSERVED EXPRESSED OXIDOREDUCTASE (EUROFUNG)"/>
    <property type="match status" value="1"/>
</dbReference>
<gene>
    <name evidence="3" type="ORF">NXT3_PC01347</name>
</gene>
<dbReference type="Pfam" id="PF01408">
    <property type="entry name" value="GFO_IDH_MocA"/>
    <property type="match status" value="1"/>
</dbReference>
<dbReference type="Gene3D" id="3.30.360.10">
    <property type="entry name" value="Dihydrodipicolinate Reductase, domain 2"/>
    <property type="match status" value="1"/>
</dbReference>
<dbReference type="Gene3D" id="3.40.50.720">
    <property type="entry name" value="NAD(P)-binding Rossmann-like Domain"/>
    <property type="match status" value="1"/>
</dbReference>
<feature type="domain" description="Gfo/Idh/MocA-like oxidoreductase C-terminal" evidence="2">
    <location>
        <begin position="175"/>
        <end position="405"/>
    </location>
</feature>
<dbReference type="PANTHER" id="PTHR43708:SF3">
    <property type="entry name" value="OXIDOREDUCTASE"/>
    <property type="match status" value="1"/>
</dbReference>
<dbReference type="InterPro" id="IPR004104">
    <property type="entry name" value="Gfo/Idh/MocA-like_OxRdtase_C"/>
</dbReference>
<sequence length="411" mass="45367">MPGRAEGVKRTPAESDTKHLRDRIMPETKKNPIRWGMVGGGRGSQIGYIHRSAALRDDTFELVAGAFDIDPERGRAFGVDLGLDEARSYPDYETMFAEEARRADGIEAVSIATPNNTHFSTCRAALEHGLNVICEKPLCFTVAEAKELKSLAEAGGLTVGVTYGYAGHQMIEQARAMVRNGDLGEIRIVNLQFAHGFHSAAVEEQNPSTRWRVDPKFAGPSYVLGDVGTHPLYISEVILPHLKIRRLMCVRQSFVKSRAPLEDNAITLMEYDNGAVANVWSSAVNAGSMHGQKVRIVGSKASIEWWDERPNQLSYEIQGEPVRILERGMDYLYPQARLDDRIGGGHPEGLFEAWANLYRRFALAITGNRGLAPEGIEDLAFPGIDAGLEGVRWVENCVRSADAGGVWLEYE</sequence>
<protein>
    <submittedName>
        <fullName evidence="3">Oxidoreductase protein</fullName>
    </submittedName>
</protein>